<gene>
    <name evidence="4" type="ORF">CGZ75_13555</name>
</gene>
<dbReference type="EMBL" id="NMUQ01000002">
    <property type="protein sequence ID" value="OXM14015.1"/>
    <property type="molecule type" value="Genomic_DNA"/>
</dbReference>
<evidence type="ECO:0000313" key="5">
    <source>
        <dbReference type="Proteomes" id="UP000215145"/>
    </source>
</evidence>
<reference evidence="4 5" key="1">
    <citation type="submission" date="2017-07" db="EMBL/GenBank/DDBJ databases">
        <title>Paenibacillus herberti R33 genome sequencing and assembly.</title>
        <authorList>
            <person name="Su W."/>
        </authorList>
    </citation>
    <scope>NUCLEOTIDE SEQUENCE [LARGE SCALE GENOMIC DNA]</scope>
    <source>
        <strain evidence="4 5">R33</strain>
    </source>
</reference>
<keyword evidence="5" id="KW-1185">Reference proteome</keyword>
<dbReference type="OrthoDB" id="9776801at2"/>
<dbReference type="AlphaFoldDB" id="A0A229NWA7"/>
<comment type="caution">
    <text evidence="4">The sequence shown here is derived from an EMBL/GenBank/DDBJ whole genome shotgun (WGS) entry which is preliminary data.</text>
</comment>
<dbReference type="NCBIfam" id="NF037995">
    <property type="entry name" value="TRAP_S1"/>
    <property type="match status" value="1"/>
</dbReference>
<dbReference type="NCBIfam" id="TIGR00787">
    <property type="entry name" value="dctP"/>
    <property type="match status" value="1"/>
</dbReference>
<dbReference type="Proteomes" id="UP000215145">
    <property type="component" value="Unassembled WGS sequence"/>
</dbReference>
<keyword evidence="3" id="KW-0732">Signal</keyword>
<dbReference type="InterPro" id="IPR038404">
    <property type="entry name" value="TRAP_DctP_sf"/>
</dbReference>
<evidence type="ECO:0000256" key="3">
    <source>
        <dbReference type="ARBA" id="ARBA00022729"/>
    </source>
</evidence>
<dbReference type="PANTHER" id="PTHR33376:SF7">
    <property type="entry name" value="C4-DICARBOXYLATE-BINDING PROTEIN DCTB"/>
    <property type="match status" value="1"/>
</dbReference>
<dbReference type="GO" id="GO:0030288">
    <property type="term" value="C:outer membrane-bounded periplasmic space"/>
    <property type="evidence" value="ECO:0007669"/>
    <property type="project" value="InterPro"/>
</dbReference>
<dbReference type="InterPro" id="IPR004682">
    <property type="entry name" value="TRAP_DctP"/>
</dbReference>
<evidence type="ECO:0000256" key="1">
    <source>
        <dbReference type="ARBA" id="ARBA00009023"/>
    </source>
</evidence>
<dbReference type="Pfam" id="PF03480">
    <property type="entry name" value="DctP"/>
    <property type="match status" value="1"/>
</dbReference>
<evidence type="ECO:0000256" key="2">
    <source>
        <dbReference type="ARBA" id="ARBA00022448"/>
    </source>
</evidence>
<dbReference type="InterPro" id="IPR018389">
    <property type="entry name" value="DctP_fam"/>
</dbReference>
<name>A0A229NWA7_9BACL</name>
<sequence>MARGEVQMIAPAFSNLSSRMPEWSVMDLPFTFRNEDAVEEAFSGEVGSLLFKRLQQRDMIGMAFWGNGFKQMTSSEKPLLLPQDFRGLKFRVMPGPIVAAQFREMGASTTDIQFNSVYKAFESGTVDSGENTITNIYSKKFYQVQKYMTVSNHAYLGYAVIMNRSFWDSLPVSVQGIIQEAMRETTDWANAHAQEMSRSELAEMRAGKWMQISDLQESERAEWMRLWEPLYEQAEELAGRELMDAVRRLQSKYDHDAGG</sequence>
<accession>A0A229NWA7</accession>
<dbReference type="GO" id="GO:0055085">
    <property type="term" value="P:transmembrane transport"/>
    <property type="evidence" value="ECO:0007669"/>
    <property type="project" value="InterPro"/>
</dbReference>
<dbReference type="PANTHER" id="PTHR33376">
    <property type="match status" value="1"/>
</dbReference>
<evidence type="ECO:0000313" key="4">
    <source>
        <dbReference type="EMBL" id="OXM14015.1"/>
    </source>
</evidence>
<proteinExistence type="inferred from homology"/>
<organism evidence="4 5">
    <name type="scientific">Paenibacillus herberti</name>
    <dbReference type="NCBI Taxonomy" id="1619309"/>
    <lineage>
        <taxon>Bacteria</taxon>
        <taxon>Bacillati</taxon>
        <taxon>Bacillota</taxon>
        <taxon>Bacilli</taxon>
        <taxon>Bacillales</taxon>
        <taxon>Paenibacillaceae</taxon>
        <taxon>Paenibacillus</taxon>
    </lineage>
</organism>
<comment type="similarity">
    <text evidence="1">Belongs to the bacterial solute-binding protein 7 family.</text>
</comment>
<protein>
    <submittedName>
        <fullName evidence="4">C4-dicarboxylate ABC transporter</fullName>
    </submittedName>
</protein>
<keyword evidence="2" id="KW-0813">Transport</keyword>
<dbReference type="Gene3D" id="3.40.190.170">
    <property type="entry name" value="Bacterial extracellular solute-binding protein, family 7"/>
    <property type="match status" value="1"/>
</dbReference>